<dbReference type="Proteomes" id="UP000838756">
    <property type="component" value="Unassembled WGS sequence"/>
</dbReference>
<proteinExistence type="predicted"/>
<gene>
    <name evidence="1" type="primary">jg22836</name>
    <name evidence="1" type="ORF">PAEG_LOCUS7886</name>
</gene>
<comment type="caution">
    <text evidence="1">The sequence shown here is derived from an EMBL/GenBank/DDBJ whole genome shotgun (WGS) entry which is preliminary data.</text>
</comment>
<dbReference type="OrthoDB" id="407509at2759"/>
<reference evidence="1" key="1">
    <citation type="submission" date="2022-03" db="EMBL/GenBank/DDBJ databases">
        <authorList>
            <person name="Lindestad O."/>
        </authorList>
    </citation>
    <scope>NUCLEOTIDE SEQUENCE</scope>
</reference>
<accession>A0A8S4R383</accession>
<evidence type="ECO:0000313" key="1">
    <source>
        <dbReference type="EMBL" id="CAH2227357.1"/>
    </source>
</evidence>
<evidence type="ECO:0000313" key="2">
    <source>
        <dbReference type="Proteomes" id="UP000838756"/>
    </source>
</evidence>
<keyword evidence="2" id="KW-1185">Reference proteome</keyword>
<organism evidence="1 2">
    <name type="scientific">Pararge aegeria aegeria</name>
    <dbReference type="NCBI Taxonomy" id="348720"/>
    <lineage>
        <taxon>Eukaryota</taxon>
        <taxon>Metazoa</taxon>
        <taxon>Ecdysozoa</taxon>
        <taxon>Arthropoda</taxon>
        <taxon>Hexapoda</taxon>
        <taxon>Insecta</taxon>
        <taxon>Pterygota</taxon>
        <taxon>Neoptera</taxon>
        <taxon>Endopterygota</taxon>
        <taxon>Lepidoptera</taxon>
        <taxon>Glossata</taxon>
        <taxon>Ditrysia</taxon>
        <taxon>Papilionoidea</taxon>
        <taxon>Nymphalidae</taxon>
        <taxon>Satyrinae</taxon>
        <taxon>Satyrini</taxon>
        <taxon>Parargina</taxon>
        <taxon>Pararge</taxon>
    </lineage>
</organism>
<protein>
    <submittedName>
        <fullName evidence="1">Jg22836 protein</fullName>
    </submittedName>
</protein>
<sequence>MLGVSLRDQIRNEEIRSLRNQSYRHSSASCKAEWSGHIARRTDRLWGSKVLEWRPRKGKSSVGRPPTRWTDDIKRVAGSRGVTSGPGPWILELPTKYLCPAVDFNR</sequence>
<name>A0A8S4R383_9NEOP</name>
<dbReference type="AlphaFoldDB" id="A0A8S4R383"/>
<dbReference type="EMBL" id="CAKXAJ010022967">
    <property type="protein sequence ID" value="CAH2227357.1"/>
    <property type="molecule type" value="Genomic_DNA"/>
</dbReference>